<gene>
    <name evidence="1" type="ORF">SAMN06295912_15030</name>
</gene>
<evidence type="ECO:0000313" key="1">
    <source>
        <dbReference type="EMBL" id="SNT16179.1"/>
    </source>
</evidence>
<evidence type="ECO:0000313" key="2">
    <source>
        <dbReference type="Proteomes" id="UP000198281"/>
    </source>
</evidence>
<dbReference type="RefSeq" id="WP_179220947.1">
    <property type="nucleotide sequence ID" value="NZ_FZOS01000050.1"/>
</dbReference>
<reference evidence="2" key="1">
    <citation type="submission" date="2017-06" db="EMBL/GenBank/DDBJ databases">
        <authorList>
            <person name="Varghese N."/>
            <person name="Submissions S."/>
        </authorList>
    </citation>
    <scope>NUCLEOTIDE SEQUENCE [LARGE SCALE GENOMIC DNA]</scope>
    <source>
        <strain evidence="2">LNB2</strain>
    </source>
</reference>
<proteinExistence type="predicted"/>
<dbReference type="Proteomes" id="UP000198281">
    <property type="component" value="Unassembled WGS sequence"/>
</dbReference>
<organism evidence="1 2">
    <name type="scientific">Edaphosphingomonas laterariae</name>
    <dbReference type="NCBI Taxonomy" id="861865"/>
    <lineage>
        <taxon>Bacteria</taxon>
        <taxon>Pseudomonadati</taxon>
        <taxon>Pseudomonadota</taxon>
        <taxon>Alphaproteobacteria</taxon>
        <taxon>Sphingomonadales</taxon>
        <taxon>Rhizorhabdaceae</taxon>
        <taxon>Edaphosphingomonas</taxon>
    </lineage>
</organism>
<name>A0A239KEX8_9SPHN</name>
<accession>A0A239KEX8</accession>
<keyword evidence="2" id="KW-1185">Reference proteome</keyword>
<dbReference type="EMBL" id="FZOS01000050">
    <property type="protein sequence ID" value="SNT16179.1"/>
    <property type="molecule type" value="Genomic_DNA"/>
</dbReference>
<dbReference type="AlphaFoldDB" id="A0A239KEX8"/>
<protein>
    <submittedName>
        <fullName evidence="1">Uncharacterized protein</fullName>
    </submittedName>
</protein>
<sequence length="259" mass="28490">MITITAKQAFEKYDAALSAGGIAQGVWNSEQDGRHVACALGVIDPSIDAASKCPASVMPRWLAQMVPWLFDNQRAEDAFAWGSTFYAELARLDGQVPFTVVYDWHANVSCVMGIEAAEKRGRDPEPHRKLQALHQRALNGDRAPVDEWRSVLRNAYADTYAYAYAYADAYADTYAYAYADAYAYAYADADADTYAYAYAYADADADTYAYAYAYAYADADTYAYAYAYKTAINRLAVGLVECMARVPTDAGQIGRGCGE</sequence>